<keyword evidence="10" id="KW-1185">Reference proteome</keyword>
<protein>
    <submittedName>
        <fullName evidence="9">ABC transporter permease</fullName>
    </submittedName>
</protein>
<proteinExistence type="inferred from homology"/>
<dbReference type="Pfam" id="PF02405">
    <property type="entry name" value="MlaE"/>
    <property type="match status" value="1"/>
</dbReference>
<evidence type="ECO:0000256" key="3">
    <source>
        <dbReference type="ARBA" id="ARBA00007556"/>
    </source>
</evidence>
<reference evidence="9 10" key="1">
    <citation type="submission" date="2018-03" db="EMBL/GenBank/DDBJ databases">
        <title>A gene transfer event suggests a long-term partnership between eustigmatophyte algae and a novel lineage of endosymbiotic bacteria.</title>
        <authorList>
            <person name="Yurchenko T."/>
            <person name="Sevcikova T."/>
            <person name="Pribyl P."/>
            <person name="El Karkouri K."/>
            <person name="Klimes V."/>
            <person name="Amaral R."/>
            <person name="Zbrankova V."/>
            <person name="Kim E."/>
            <person name="Raoult D."/>
            <person name="Santos L.M.A."/>
            <person name="Elias M."/>
        </authorList>
    </citation>
    <scope>NUCLEOTIDE SEQUENCE [LARGE SCALE GENOMIC DNA]</scope>
    <source>
        <strain evidence="9">CCALA 838</strain>
    </source>
</reference>
<evidence type="ECO:0000256" key="8">
    <source>
        <dbReference type="RuleBase" id="RU362044"/>
    </source>
</evidence>
<feature type="transmembrane region" description="Helical" evidence="8">
    <location>
        <begin position="234"/>
        <end position="258"/>
    </location>
</feature>
<evidence type="ECO:0000256" key="2">
    <source>
        <dbReference type="ARBA" id="ARBA00004141"/>
    </source>
</evidence>
<feature type="transmembrane region" description="Helical" evidence="8">
    <location>
        <begin position="49"/>
        <end position="73"/>
    </location>
</feature>
<dbReference type="EMBL" id="CP027845">
    <property type="protein sequence ID" value="AVP87233.1"/>
    <property type="molecule type" value="Genomic_DNA"/>
</dbReference>
<dbReference type="GO" id="GO:0043190">
    <property type="term" value="C:ATP-binding cassette (ABC) transporter complex"/>
    <property type="evidence" value="ECO:0007669"/>
    <property type="project" value="InterPro"/>
</dbReference>
<comment type="function">
    <text evidence="1">Could be part of an ABC transporter complex.</text>
</comment>
<comment type="caution">
    <text evidence="8">Lacks conserved residue(s) required for the propagation of feature annotation.</text>
</comment>
<name>A0A2P1P7J2_9RICK</name>
<accession>A0A2P1P7J2</accession>
<keyword evidence="6 8" id="KW-1133">Transmembrane helix</keyword>
<keyword evidence="4" id="KW-0813">Transport</keyword>
<evidence type="ECO:0000256" key="1">
    <source>
        <dbReference type="ARBA" id="ARBA00003787"/>
    </source>
</evidence>
<organism evidence="9 10">
    <name type="scientific">Candidatus Phycorickettsia trachydisci</name>
    <dbReference type="NCBI Taxonomy" id="2115978"/>
    <lineage>
        <taxon>Bacteria</taxon>
        <taxon>Pseudomonadati</taxon>
        <taxon>Pseudomonadota</taxon>
        <taxon>Alphaproteobacteria</taxon>
        <taxon>Rickettsiales</taxon>
        <taxon>Rickettsiaceae</taxon>
        <taxon>Candidatus Phycorickettsia</taxon>
    </lineage>
</organism>
<dbReference type="PANTHER" id="PTHR30188">
    <property type="entry name" value="ABC TRANSPORTER PERMEASE PROTEIN-RELATED"/>
    <property type="match status" value="1"/>
</dbReference>
<dbReference type="AlphaFoldDB" id="A0A2P1P7J2"/>
<dbReference type="KEGG" id="ptc:phytr_2770"/>
<dbReference type="Proteomes" id="UP000241762">
    <property type="component" value="Chromosome"/>
</dbReference>
<feature type="transmembrane region" description="Helical" evidence="8">
    <location>
        <begin position="202"/>
        <end position="222"/>
    </location>
</feature>
<dbReference type="InterPro" id="IPR003453">
    <property type="entry name" value="ABC_MlaE_roteobac"/>
</dbReference>
<evidence type="ECO:0000256" key="6">
    <source>
        <dbReference type="ARBA" id="ARBA00022989"/>
    </source>
</evidence>
<gene>
    <name evidence="9" type="ORF">phytr_2770</name>
</gene>
<dbReference type="RefSeq" id="WP_106874101.1">
    <property type="nucleotide sequence ID" value="NZ_CP027845.1"/>
</dbReference>
<comment type="similarity">
    <text evidence="3 8">Belongs to the MlaE permease family.</text>
</comment>
<dbReference type="NCBIfam" id="TIGR00056">
    <property type="entry name" value="MlaE family lipid ABC transporter permease subunit"/>
    <property type="match status" value="1"/>
</dbReference>
<evidence type="ECO:0000256" key="4">
    <source>
        <dbReference type="ARBA" id="ARBA00022448"/>
    </source>
</evidence>
<evidence type="ECO:0000313" key="9">
    <source>
        <dbReference type="EMBL" id="AVP87233.1"/>
    </source>
</evidence>
<dbReference type="GO" id="GO:0005548">
    <property type="term" value="F:phospholipid transporter activity"/>
    <property type="evidence" value="ECO:0007669"/>
    <property type="project" value="TreeGrafter"/>
</dbReference>
<dbReference type="OrthoDB" id="9806241at2"/>
<sequence length="259" mass="27989">MNIFKITRAVGANFLRFLIDAAKQTVATIQMIRDAITPPFYTKNFLDQLIFIGFYSLPIVAMTALFSGAVMALQSYTGFARFSGENTVPMVVAISLTRELAPVLTGLMVTARVGASFAAELATMRITEQIDALYTLSTNSIKFLITPRVIASIFCMPFLVIMADILGIMGGYLVGVYKLSFNSAIYINNTVKYLDASDVSSGLIKAAFFGLIISSTSCYFGYNATQGSRGVGIAATRTVVSSSILILIANYVITALLFE</sequence>
<evidence type="ECO:0000256" key="7">
    <source>
        <dbReference type="ARBA" id="ARBA00023136"/>
    </source>
</evidence>
<dbReference type="InterPro" id="IPR030802">
    <property type="entry name" value="Permease_MalE"/>
</dbReference>
<keyword evidence="7 8" id="KW-0472">Membrane</keyword>
<evidence type="ECO:0000256" key="5">
    <source>
        <dbReference type="ARBA" id="ARBA00022692"/>
    </source>
</evidence>
<feature type="transmembrane region" description="Helical" evidence="8">
    <location>
        <begin position="149"/>
        <end position="174"/>
    </location>
</feature>
<dbReference type="PANTHER" id="PTHR30188:SF4">
    <property type="entry name" value="PROTEIN TRIGALACTOSYLDIACYLGLYCEROL 1, CHLOROPLASTIC"/>
    <property type="match status" value="1"/>
</dbReference>
<keyword evidence="8" id="KW-1003">Cell membrane</keyword>
<keyword evidence="5 8" id="KW-0812">Transmembrane</keyword>
<comment type="subcellular location">
    <subcellularLocation>
        <location evidence="8">Cell inner membrane</location>
        <topology evidence="8">Multi-pass membrane protein</topology>
    </subcellularLocation>
    <subcellularLocation>
        <location evidence="2">Membrane</location>
        <topology evidence="2">Multi-pass membrane protein</topology>
    </subcellularLocation>
</comment>
<evidence type="ECO:0000313" key="10">
    <source>
        <dbReference type="Proteomes" id="UP000241762"/>
    </source>
</evidence>
<keyword evidence="8" id="KW-0997">Cell inner membrane</keyword>